<evidence type="ECO:0000256" key="2">
    <source>
        <dbReference type="ARBA" id="ARBA00022448"/>
    </source>
</evidence>
<dbReference type="PANTHER" id="PTHR43394">
    <property type="entry name" value="ATP-DEPENDENT PERMEASE MDL1, MITOCHONDRIAL"/>
    <property type="match status" value="1"/>
</dbReference>
<dbReference type="HOGENOM" id="CLU_000604_84_3_1"/>
<dbReference type="CDD" id="cd18573">
    <property type="entry name" value="ABC_6TM_ABCB10_like"/>
    <property type="match status" value="1"/>
</dbReference>
<feature type="domain" description="ABC transporter" evidence="10">
    <location>
        <begin position="541"/>
        <end position="778"/>
    </location>
</feature>
<dbReference type="GO" id="GO:0090374">
    <property type="term" value="P:oligopeptide export from mitochondrion"/>
    <property type="evidence" value="ECO:0007669"/>
    <property type="project" value="TreeGrafter"/>
</dbReference>
<dbReference type="InterPro" id="IPR003593">
    <property type="entry name" value="AAA+_ATPase"/>
</dbReference>
<dbReference type="Gene3D" id="1.20.1560.10">
    <property type="entry name" value="ABC transporter type 1, transmembrane domain"/>
    <property type="match status" value="1"/>
</dbReference>
<dbReference type="AlphaFoldDB" id="S9X756"/>
<dbReference type="InterPro" id="IPR027417">
    <property type="entry name" value="P-loop_NTPase"/>
</dbReference>
<feature type="transmembrane region" description="Helical" evidence="9">
    <location>
        <begin position="441"/>
        <end position="463"/>
    </location>
</feature>
<dbReference type="OMA" id="MYTGHTL"/>
<dbReference type="InterPro" id="IPR039421">
    <property type="entry name" value="Type_1_exporter"/>
</dbReference>
<dbReference type="PANTHER" id="PTHR43394:SF1">
    <property type="entry name" value="ATP-BINDING CASSETTE SUB-FAMILY B MEMBER 10, MITOCHONDRIAL"/>
    <property type="match status" value="1"/>
</dbReference>
<feature type="region of interest" description="Disordered" evidence="8">
    <location>
        <begin position="142"/>
        <end position="195"/>
    </location>
</feature>
<dbReference type="OrthoDB" id="6500128at2759"/>
<evidence type="ECO:0000256" key="1">
    <source>
        <dbReference type="ARBA" id="ARBA00004141"/>
    </source>
</evidence>
<keyword evidence="2" id="KW-0813">Transport</keyword>
<evidence type="ECO:0000256" key="7">
    <source>
        <dbReference type="ARBA" id="ARBA00023136"/>
    </source>
</evidence>
<dbReference type="Pfam" id="PF00005">
    <property type="entry name" value="ABC_tran"/>
    <property type="match status" value="1"/>
</dbReference>
<sequence length="789" mass="86570">MVVDLIRKNAVHPRRFQCQFLLNNVGSFQVNFCSKISVPTKYSLLSHASFVTQSFPASSHSKESFQSKDSIISPKNLYRMFSVHHHAFMNPTLRTSLPFLPRYPLQSSFQPIKHFPYPSLPSYGIYSPFVPTTCIRYNSTLSSGSKGLRNPNIPPNPKIHRSQNSFSNPSNPSRPEGQKQSISQSSGESVPKSPPEPKKVSFFNILVLARGQGKKFTVAAILLLISSSISMSIPYVVGKILDAGSGATQIGFTEIMGIPSNTFYMGLLGLFLIGSACNFGRILTLRLLSENIISRLRSRLFAKCLTLDGRFYDSHLHGDIISRLTTDSSIVGKSLSTYLSDGLRSTVSAVAGIAMMLYTSLTLTGYMSLIVPPIALGAFFYGEYVRKLSRRTQDALGDLTRVSEEKLANVRTTQAFLGERQEVHRYNNYIRNLFNLARKEALASGMFFGTTGFFGNATVIAILALGGKMVATGDITVGQLSSFLLYTVYAGGSIIGLSGCFTDIMKGLGAASRLFDLLDSVPQITPTTGTPVPNSIRNSVLTFENVGFAYPTRPKSTIFKDLSFEIQPGMNIAIVAASGGGKSTLSQLLLRFYNPVSGRILANGTDISTFNVQQWRRHFGVVGQEPVLFTGTIRDNISYGNQNATQEEIEAAALRADCGFIYSFPDTWDTQVGMRGLQLSGGQKQRIAIARALLRTPAFLILDEATSALDGEAEVMVNRTIQSLMQNRNMTTITIAHKLATIRSADLILVVAEGKILEKGKFDELSQPGTYFYRLIKWQLGRTDDVAPR</sequence>
<keyword evidence="5" id="KW-0067">ATP-binding</keyword>
<dbReference type="SUPFAM" id="SSF90123">
    <property type="entry name" value="ABC transporter transmembrane region"/>
    <property type="match status" value="1"/>
</dbReference>
<evidence type="ECO:0000256" key="3">
    <source>
        <dbReference type="ARBA" id="ARBA00022692"/>
    </source>
</evidence>
<dbReference type="FunFam" id="3.40.50.300:FF:000836">
    <property type="entry name" value="ABC transporter B family member 25"/>
    <property type="match status" value="1"/>
</dbReference>
<evidence type="ECO:0000259" key="10">
    <source>
        <dbReference type="PROSITE" id="PS50893"/>
    </source>
</evidence>
<dbReference type="eggNOG" id="KOG0058">
    <property type="taxonomic scope" value="Eukaryota"/>
</dbReference>
<protein>
    <submittedName>
        <fullName evidence="12">Peptide-transporting ATPase</fullName>
    </submittedName>
</protein>
<gene>
    <name evidence="12" type="ORF">SPOG_04647</name>
</gene>
<dbReference type="FunFam" id="1.20.1560.10:FF:000085">
    <property type="entry name" value="Probable ATP-binding cassette (ABC) transporter"/>
    <property type="match status" value="1"/>
</dbReference>
<feature type="transmembrane region" description="Helical" evidence="9">
    <location>
        <begin position="365"/>
        <end position="382"/>
    </location>
</feature>
<dbReference type="GeneID" id="25038960"/>
<dbReference type="InterPro" id="IPR036640">
    <property type="entry name" value="ABC1_TM_sf"/>
</dbReference>
<dbReference type="Pfam" id="PF00664">
    <property type="entry name" value="ABC_membrane"/>
    <property type="match status" value="1"/>
</dbReference>
<evidence type="ECO:0000259" key="11">
    <source>
        <dbReference type="PROSITE" id="PS50929"/>
    </source>
</evidence>
<organism evidence="12 13">
    <name type="scientific">Schizosaccharomyces cryophilus (strain OY26 / ATCC MYA-4695 / CBS 11777 / NBRC 106824 / NRRL Y48691)</name>
    <name type="common">Fission yeast</name>
    <dbReference type="NCBI Taxonomy" id="653667"/>
    <lineage>
        <taxon>Eukaryota</taxon>
        <taxon>Fungi</taxon>
        <taxon>Dikarya</taxon>
        <taxon>Ascomycota</taxon>
        <taxon>Taphrinomycotina</taxon>
        <taxon>Schizosaccharomycetes</taxon>
        <taxon>Schizosaccharomycetales</taxon>
        <taxon>Schizosaccharomycetaceae</taxon>
        <taxon>Schizosaccharomyces</taxon>
    </lineage>
</organism>
<keyword evidence="6 9" id="KW-1133">Transmembrane helix</keyword>
<keyword evidence="13" id="KW-1185">Reference proteome</keyword>
<evidence type="ECO:0000256" key="4">
    <source>
        <dbReference type="ARBA" id="ARBA00022741"/>
    </source>
</evidence>
<feature type="compositionally biased region" description="Low complexity" evidence="8">
    <location>
        <begin position="162"/>
        <end position="175"/>
    </location>
</feature>
<evidence type="ECO:0000256" key="8">
    <source>
        <dbReference type="SAM" id="MobiDB-lite"/>
    </source>
</evidence>
<keyword evidence="7 9" id="KW-0472">Membrane</keyword>
<name>S9X756_SCHCR</name>
<accession>S9X756</accession>
<dbReference type="RefSeq" id="XP_013022792.1">
    <property type="nucleotide sequence ID" value="XM_013167338.1"/>
</dbReference>
<dbReference type="STRING" id="653667.S9X756"/>
<proteinExistence type="predicted"/>
<evidence type="ECO:0000256" key="5">
    <source>
        <dbReference type="ARBA" id="ARBA00022840"/>
    </source>
</evidence>
<dbReference type="PROSITE" id="PS50893">
    <property type="entry name" value="ABC_TRANSPORTER_2"/>
    <property type="match status" value="1"/>
</dbReference>
<evidence type="ECO:0000256" key="9">
    <source>
        <dbReference type="SAM" id="Phobius"/>
    </source>
</evidence>
<dbReference type="EMBL" id="KE546989">
    <property type="protein sequence ID" value="EPY52917.1"/>
    <property type="molecule type" value="Genomic_DNA"/>
</dbReference>
<keyword evidence="3 9" id="KW-0812">Transmembrane</keyword>
<dbReference type="SMART" id="SM00382">
    <property type="entry name" value="AAA"/>
    <property type="match status" value="1"/>
</dbReference>
<evidence type="ECO:0000313" key="12">
    <source>
        <dbReference type="EMBL" id="EPY52917.1"/>
    </source>
</evidence>
<dbReference type="InterPro" id="IPR011527">
    <property type="entry name" value="ABC1_TM_dom"/>
</dbReference>
<dbReference type="GO" id="GO:0005743">
    <property type="term" value="C:mitochondrial inner membrane"/>
    <property type="evidence" value="ECO:0007669"/>
    <property type="project" value="TreeGrafter"/>
</dbReference>
<feature type="transmembrane region" description="Helical" evidence="9">
    <location>
        <begin position="263"/>
        <end position="288"/>
    </location>
</feature>
<dbReference type="PROSITE" id="PS50929">
    <property type="entry name" value="ABC_TM1F"/>
    <property type="match status" value="1"/>
</dbReference>
<feature type="domain" description="ABC transmembrane type-1" evidence="11">
    <location>
        <begin position="218"/>
        <end position="506"/>
    </location>
</feature>
<feature type="transmembrane region" description="Helical" evidence="9">
    <location>
        <begin position="483"/>
        <end position="504"/>
    </location>
</feature>
<dbReference type="SUPFAM" id="SSF52540">
    <property type="entry name" value="P-loop containing nucleoside triphosphate hydrolases"/>
    <property type="match status" value="1"/>
</dbReference>
<dbReference type="GO" id="GO:0016887">
    <property type="term" value="F:ATP hydrolysis activity"/>
    <property type="evidence" value="ECO:0007669"/>
    <property type="project" value="InterPro"/>
</dbReference>
<dbReference type="InterPro" id="IPR017871">
    <property type="entry name" value="ABC_transporter-like_CS"/>
</dbReference>
<dbReference type="Gene3D" id="3.40.50.300">
    <property type="entry name" value="P-loop containing nucleotide triphosphate hydrolases"/>
    <property type="match status" value="1"/>
</dbReference>
<evidence type="ECO:0000313" key="13">
    <source>
        <dbReference type="Proteomes" id="UP000015464"/>
    </source>
</evidence>
<feature type="transmembrane region" description="Helical" evidence="9">
    <location>
        <begin position="216"/>
        <end position="237"/>
    </location>
</feature>
<evidence type="ECO:0000256" key="6">
    <source>
        <dbReference type="ARBA" id="ARBA00022989"/>
    </source>
</evidence>
<dbReference type="GO" id="GO:0005524">
    <property type="term" value="F:ATP binding"/>
    <property type="evidence" value="ECO:0007669"/>
    <property type="project" value="UniProtKB-KW"/>
</dbReference>
<keyword evidence="4" id="KW-0547">Nucleotide-binding</keyword>
<dbReference type="InterPro" id="IPR003439">
    <property type="entry name" value="ABC_transporter-like_ATP-bd"/>
</dbReference>
<comment type="subcellular location">
    <subcellularLocation>
        <location evidence="1">Membrane</location>
        <topology evidence="1">Multi-pass membrane protein</topology>
    </subcellularLocation>
</comment>
<dbReference type="Proteomes" id="UP000015464">
    <property type="component" value="Unassembled WGS sequence"/>
</dbReference>
<dbReference type="GO" id="GO:0015421">
    <property type="term" value="F:ABC-type oligopeptide transporter activity"/>
    <property type="evidence" value="ECO:0007669"/>
    <property type="project" value="TreeGrafter"/>
</dbReference>
<reference evidence="12 13" key="1">
    <citation type="journal article" date="2011" name="Science">
        <title>Comparative functional genomics of the fission yeasts.</title>
        <authorList>
            <person name="Rhind N."/>
            <person name="Chen Z."/>
            <person name="Yassour M."/>
            <person name="Thompson D.A."/>
            <person name="Haas B.J."/>
            <person name="Habib N."/>
            <person name="Wapinski I."/>
            <person name="Roy S."/>
            <person name="Lin M.F."/>
            <person name="Heiman D.I."/>
            <person name="Young S.K."/>
            <person name="Furuya K."/>
            <person name="Guo Y."/>
            <person name="Pidoux A."/>
            <person name="Chen H.M."/>
            <person name="Robbertse B."/>
            <person name="Goldberg J.M."/>
            <person name="Aoki K."/>
            <person name="Bayne E.H."/>
            <person name="Berlin A.M."/>
            <person name="Desjardins C.A."/>
            <person name="Dobbs E."/>
            <person name="Dukaj L."/>
            <person name="Fan L."/>
            <person name="FitzGerald M.G."/>
            <person name="French C."/>
            <person name="Gujja S."/>
            <person name="Hansen K."/>
            <person name="Keifenheim D."/>
            <person name="Levin J.Z."/>
            <person name="Mosher R.A."/>
            <person name="Mueller C.A."/>
            <person name="Pfiffner J."/>
            <person name="Priest M."/>
            <person name="Russ C."/>
            <person name="Smialowska A."/>
            <person name="Swoboda P."/>
            <person name="Sykes S.M."/>
            <person name="Vaughn M."/>
            <person name="Vengrova S."/>
            <person name="Yoder R."/>
            <person name="Zeng Q."/>
            <person name="Allshire R."/>
            <person name="Baulcombe D."/>
            <person name="Birren B.W."/>
            <person name="Brown W."/>
            <person name="Ekwall K."/>
            <person name="Kellis M."/>
            <person name="Leatherwood J."/>
            <person name="Levin H."/>
            <person name="Margalit H."/>
            <person name="Martienssen R."/>
            <person name="Nieduszynski C.A."/>
            <person name="Spatafora J.W."/>
            <person name="Friedman N."/>
            <person name="Dalgaard J.Z."/>
            <person name="Baumann P."/>
            <person name="Niki H."/>
            <person name="Regev A."/>
            <person name="Nusbaum C."/>
        </authorList>
    </citation>
    <scope>NUCLEOTIDE SEQUENCE [LARGE SCALE GENOMIC DNA]</scope>
    <source>
        <strain evidence="13">OY26 / ATCC MYA-4695 / CBS 11777 / NBRC 106824 / NRRL Y48691</strain>
    </source>
</reference>
<dbReference type="PROSITE" id="PS00211">
    <property type="entry name" value="ABC_TRANSPORTER_1"/>
    <property type="match status" value="1"/>
</dbReference>